<evidence type="ECO:0000313" key="1">
    <source>
        <dbReference type="EMBL" id="ODV79632.1"/>
    </source>
</evidence>
<evidence type="ECO:0000313" key="2">
    <source>
        <dbReference type="Proteomes" id="UP000094285"/>
    </source>
</evidence>
<dbReference type="RefSeq" id="XP_020064754.1">
    <property type="nucleotide sequence ID" value="XM_020206610.1"/>
</dbReference>
<dbReference type="Proteomes" id="UP000094285">
    <property type="component" value="Unassembled WGS sequence"/>
</dbReference>
<protein>
    <submittedName>
        <fullName evidence="1">Uncharacterized protein</fullName>
    </submittedName>
</protein>
<name>A0A1E4SJM3_9ASCO</name>
<gene>
    <name evidence="1" type="ORF">CANTADRAFT_207342</name>
</gene>
<sequence length="79" mass="8734">MQVGLELPQFRRLSQKYSVSERAPNGLIGPTGGNVAMARMVANHNRSRSRQRGEIIMVMVSPTGPYWLRAVTHDVSDGP</sequence>
<keyword evidence="2" id="KW-1185">Reference proteome</keyword>
<proteinExistence type="predicted"/>
<dbReference type="EMBL" id="KV453911">
    <property type="protein sequence ID" value="ODV79632.1"/>
    <property type="molecule type" value="Genomic_DNA"/>
</dbReference>
<accession>A0A1E4SJM3</accession>
<dbReference type="GeneID" id="30980747"/>
<reference evidence="2" key="1">
    <citation type="submission" date="2016-05" db="EMBL/GenBank/DDBJ databases">
        <title>Comparative genomics of biotechnologically important yeasts.</title>
        <authorList>
            <consortium name="DOE Joint Genome Institute"/>
            <person name="Riley R."/>
            <person name="Haridas S."/>
            <person name="Wolfe K.H."/>
            <person name="Lopes M.R."/>
            <person name="Hittinger C.T."/>
            <person name="Goker M."/>
            <person name="Salamov A."/>
            <person name="Wisecaver J."/>
            <person name="Long T.M."/>
            <person name="Aerts A.L."/>
            <person name="Barry K."/>
            <person name="Choi C."/>
            <person name="Clum A."/>
            <person name="Coughlan A.Y."/>
            <person name="Deshpande S."/>
            <person name="Douglass A.P."/>
            <person name="Hanson S.J."/>
            <person name="Klenk H.-P."/>
            <person name="Labutti K."/>
            <person name="Lapidus A."/>
            <person name="Lindquist E."/>
            <person name="Lipzen A."/>
            <person name="Meier-Kolthoff J.P."/>
            <person name="Ohm R.A."/>
            <person name="Otillar R.P."/>
            <person name="Pangilinan J."/>
            <person name="Peng Y."/>
            <person name="Rokas A."/>
            <person name="Rosa C.A."/>
            <person name="Scheuner C."/>
            <person name="Sibirny A.A."/>
            <person name="Slot J.C."/>
            <person name="Stielow J.B."/>
            <person name="Sun H."/>
            <person name="Kurtzman C.P."/>
            <person name="Blackwell M."/>
            <person name="Grigoriev I.V."/>
            <person name="Jeffries T.W."/>
        </authorList>
    </citation>
    <scope>NUCLEOTIDE SEQUENCE [LARGE SCALE GENOMIC DNA]</scope>
    <source>
        <strain evidence="2">NRRL Y-17324</strain>
    </source>
</reference>
<organism evidence="1 2">
    <name type="scientific">Suhomyces tanzawaensis NRRL Y-17324</name>
    <dbReference type="NCBI Taxonomy" id="984487"/>
    <lineage>
        <taxon>Eukaryota</taxon>
        <taxon>Fungi</taxon>
        <taxon>Dikarya</taxon>
        <taxon>Ascomycota</taxon>
        <taxon>Saccharomycotina</taxon>
        <taxon>Pichiomycetes</taxon>
        <taxon>Debaryomycetaceae</taxon>
        <taxon>Suhomyces</taxon>
    </lineage>
</organism>
<dbReference type="AlphaFoldDB" id="A0A1E4SJM3"/>